<sequence length="196" mass="20599">MTNVPLPPAPGTAEHLCLALANSIVTLPGGQRVDELNSPEDATAWLVGHNLAPEGTGLLSYCQNQLAGLREQLREILRSHTECTAPAPEALAGLNHALTAVPSAAPLHYSPGAGLSRVPSHPVSQIVAHAMAQIAEDAAALLTGPDAGRIAQCAAAPCDRFMVRTHARRQWCSERCGARQRATRSYARKVDKAPAG</sequence>
<dbReference type="InterPro" id="IPR021005">
    <property type="entry name" value="Znf_CGNR"/>
</dbReference>
<dbReference type="SUPFAM" id="SSF160904">
    <property type="entry name" value="Jann2411-like"/>
    <property type="match status" value="1"/>
</dbReference>
<keyword evidence="3" id="KW-1185">Reference proteome</keyword>
<gene>
    <name evidence="2" type="ORF">H9639_12890</name>
</gene>
<dbReference type="RefSeq" id="WP_191808489.1">
    <property type="nucleotide sequence ID" value="NZ_JACSQD010000006.1"/>
</dbReference>
<protein>
    <submittedName>
        <fullName evidence="2">ABATE domain-containing protein</fullName>
    </submittedName>
</protein>
<proteinExistence type="predicted"/>
<name>A0ABR8UUZ0_9MICC</name>
<evidence type="ECO:0000313" key="3">
    <source>
        <dbReference type="Proteomes" id="UP000609874"/>
    </source>
</evidence>
<dbReference type="PANTHER" id="PTHR35525:SF3">
    <property type="entry name" value="BLL6575 PROTEIN"/>
    <property type="match status" value="1"/>
</dbReference>
<dbReference type="Proteomes" id="UP000609874">
    <property type="component" value="Unassembled WGS sequence"/>
</dbReference>
<reference evidence="2 3" key="1">
    <citation type="submission" date="2020-08" db="EMBL/GenBank/DDBJ databases">
        <title>A Genomic Blueprint of the Chicken Gut Microbiome.</title>
        <authorList>
            <person name="Gilroy R."/>
            <person name="Ravi A."/>
            <person name="Getino M."/>
            <person name="Pursley I."/>
            <person name="Horton D.L."/>
            <person name="Alikhan N.-F."/>
            <person name="Baker D."/>
            <person name="Gharbi K."/>
            <person name="Hall N."/>
            <person name="Watson M."/>
            <person name="Adriaenssens E.M."/>
            <person name="Foster-Nyarko E."/>
            <person name="Jarju S."/>
            <person name="Secka A."/>
            <person name="Antonio M."/>
            <person name="Oren A."/>
            <person name="Chaudhuri R."/>
            <person name="La Ragione R.M."/>
            <person name="Hildebrand F."/>
            <person name="Pallen M.J."/>
        </authorList>
    </citation>
    <scope>NUCLEOTIDE SEQUENCE [LARGE SCALE GENOMIC DNA]</scope>
    <source>
        <strain evidence="2 3">Sa2CUA1</strain>
    </source>
</reference>
<evidence type="ECO:0000259" key="1">
    <source>
        <dbReference type="Pfam" id="PF11706"/>
    </source>
</evidence>
<organism evidence="2 3">
    <name type="scientific">Arthrobacter gallicola</name>
    <dbReference type="NCBI Taxonomy" id="2762225"/>
    <lineage>
        <taxon>Bacteria</taxon>
        <taxon>Bacillati</taxon>
        <taxon>Actinomycetota</taxon>
        <taxon>Actinomycetes</taxon>
        <taxon>Micrococcales</taxon>
        <taxon>Micrococcaceae</taxon>
        <taxon>Arthrobacter</taxon>
    </lineage>
</organism>
<dbReference type="InterPro" id="IPR010852">
    <property type="entry name" value="ABATE"/>
</dbReference>
<evidence type="ECO:0000313" key="2">
    <source>
        <dbReference type="EMBL" id="MBD7996195.1"/>
    </source>
</evidence>
<comment type="caution">
    <text evidence="2">The sequence shown here is derived from an EMBL/GenBank/DDBJ whole genome shotgun (WGS) entry which is preliminary data.</text>
</comment>
<dbReference type="Gene3D" id="1.10.3300.10">
    <property type="entry name" value="Jann2411-like domain"/>
    <property type="match status" value="1"/>
</dbReference>
<dbReference type="InterPro" id="IPR023286">
    <property type="entry name" value="ABATE_dom_sf"/>
</dbReference>
<dbReference type="PANTHER" id="PTHR35525">
    <property type="entry name" value="BLL6575 PROTEIN"/>
    <property type="match status" value="1"/>
</dbReference>
<dbReference type="Pfam" id="PF07336">
    <property type="entry name" value="ABATE"/>
    <property type="match status" value="1"/>
</dbReference>
<dbReference type="Pfam" id="PF11706">
    <property type="entry name" value="zf-CGNR"/>
    <property type="match status" value="1"/>
</dbReference>
<dbReference type="EMBL" id="JACSQD010000006">
    <property type="protein sequence ID" value="MBD7996195.1"/>
    <property type="molecule type" value="Genomic_DNA"/>
</dbReference>
<feature type="domain" description="Zinc finger CGNR" evidence="1">
    <location>
        <begin position="149"/>
        <end position="189"/>
    </location>
</feature>
<accession>A0ABR8UUZ0</accession>